<accession>A0A8X6JIW1</accession>
<feature type="transmembrane region" description="Helical" evidence="12">
    <location>
        <begin position="352"/>
        <end position="374"/>
    </location>
</feature>
<dbReference type="GO" id="GO:0071880">
    <property type="term" value="P:adenylate cyclase-activating adrenergic receptor signaling pathway"/>
    <property type="evidence" value="ECO:0007669"/>
    <property type="project" value="TreeGrafter"/>
</dbReference>
<dbReference type="PROSITE" id="PS00237">
    <property type="entry name" value="G_PROTEIN_RECEP_F1_1"/>
    <property type="match status" value="1"/>
</dbReference>
<comment type="caution">
    <text evidence="14">The sequence shown here is derived from an EMBL/GenBank/DDBJ whole genome shotgun (WGS) entry which is preliminary data.</text>
</comment>
<dbReference type="InterPro" id="IPR000276">
    <property type="entry name" value="GPCR_Rhodpsn"/>
</dbReference>
<dbReference type="InterPro" id="IPR017452">
    <property type="entry name" value="GPCR_Rhodpsn_7TM"/>
</dbReference>
<keyword evidence="9 10" id="KW-0807">Transducer</keyword>
<keyword evidence="7 12" id="KW-0472">Membrane</keyword>
<evidence type="ECO:0000313" key="15">
    <source>
        <dbReference type="Proteomes" id="UP000887013"/>
    </source>
</evidence>
<reference evidence="14" key="1">
    <citation type="submission" date="2020-08" db="EMBL/GenBank/DDBJ databases">
        <title>Multicomponent nature underlies the extraordinary mechanical properties of spider dragline silk.</title>
        <authorList>
            <person name="Kono N."/>
            <person name="Nakamura H."/>
            <person name="Mori M."/>
            <person name="Yoshida Y."/>
            <person name="Ohtoshi R."/>
            <person name="Malay A.D."/>
            <person name="Moran D.A.P."/>
            <person name="Tomita M."/>
            <person name="Numata K."/>
            <person name="Arakawa K."/>
        </authorList>
    </citation>
    <scope>NUCLEOTIDE SEQUENCE</scope>
</reference>
<organism evidence="14 15">
    <name type="scientific">Nephila pilipes</name>
    <name type="common">Giant wood spider</name>
    <name type="synonym">Nephila maculata</name>
    <dbReference type="NCBI Taxonomy" id="299642"/>
    <lineage>
        <taxon>Eukaryota</taxon>
        <taxon>Metazoa</taxon>
        <taxon>Ecdysozoa</taxon>
        <taxon>Arthropoda</taxon>
        <taxon>Chelicerata</taxon>
        <taxon>Arachnida</taxon>
        <taxon>Araneae</taxon>
        <taxon>Araneomorphae</taxon>
        <taxon>Entelegynae</taxon>
        <taxon>Araneoidea</taxon>
        <taxon>Nephilidae</taxon>
        <taxon>Nephila</taxon>
    </lineage>
</organism>
<feature type="transmembrane region" description="Helical" evidence="12">
    <location>
        <begin position="319"/>
        <end position="340"/>
    </location>
</feature>
<keyword evidence="8 10" id="KW-0675">Receptor</keyword>
<sequence length="506" mass="55826">MAPTTELEEISLPLGNKISDIAIIIINLTETEEAPWNVSDWANSSLSKSLSGWEYFGVIVKGTILAAIILMTIFGNTLVLLAVSFTPNLRSTTNIFIVNLAIADLLLGVFVLPFSAFLEMNNKQWIFGYTFCNVWAALDVLCCTASIISLCVISVDRYVGVTRPLAYSNIVTHSRAVIACFAIWFVSTAISVGPLLGWKEPPPANPYVCEVTKQLGYVLFSVTFSFYLPCMIIFIVYFRIYKAAVKQTKFLETGVKVVKSAGHETTKELTLRVHAGAHHVLSPAARNGTYGDKTSIKVTMANLQGRLAKFRRQKKAAKTLGIVVGVFILCWFPFFLILPLGTICRQCYIPSLLFDIFFWTGYVNSCLNPIIYACSSRDFKRAFRSVLHCTGLGSDRDLQSFRARTINFTLRSTRRSTDKKETGTSGLDPEKIAFDVTKIPPLIQPQYSLDSESPGSINENNGDDELPPSYQSIAAPTIAEAIRRVNSVIRTGSGTDTDCTVIGTSE</sequence>
<evidence type="ECO:0000256" key="7">
    <source>
        <dbReference type="ARBA" id="ARBA00023136"/>
    </source>
</evidence>
<keyword evidence="5 12" id="KW-1133">Transmembrane helix</keyword>
<feature type="transmembrane region" description="Helical" evidence="12">
    <location>
        <begin position="217"/>
        <end position="240"/>
    </location>
</feature>
<evidence type="ECO:0000256" key="6">
    <source>
        <dbReference type="ARBA" id="ARBA00023040"/>
    </source>
</evidence>
<protein>
    <submittedName>
        <fullName evidence="14">Alpha-1B adrenergic receptor</fullName>
    </submittedName>
</protein>
<evidence type="ECO:0000256" key="10">
    <source>
        <dbReference type="RuleBase" id="RU000688"/>
    </source>
</evidence>
<dbReference type="GO" id="GO:0007204">
    <property type="term" value="P:positive regulation of cytosolic calcium ion concentration"/>
    <property type="evidence" value="ECO:0007669"/>
    <property type="project" value="TreeGrafter"/>
</dbReference>
<evidence type="ECO:0000313" key="14">
    <source>
        <dbReference type="EMBL" id="GFS34596.1"/>
    </source>
</evidence>
<dbReference type="Pfam" id="PF00001">
    <property type="entry name" value="7tm_1"/>
    <property type="match status" value="1"/>
</dbReference>
<feature type="compositionally biased region" description="Polar residues" evidence="11">
    <location>
        <begin position="448"/>
        <end position="460"/>
    </location>
</feature>
<gene>
    <name evidence="14" type="primary">ADRA1B</name>
    <name evidence="14" type="ORF">NPIL_28911</name>
</gene>
<dbReference type="PANTHER" id="PTHR24248">
    <property type="entry name" value="ADRENERGIC RECEPTOR-RELATED G-PROTEIN COUPLED RECEPTOR"/>
    <property type="match status" value="1"/>
</dbReference>
<evidence type="ECO:0000256" key="2">
    <source>
        <dbReference type="ARBA" id="ARBA00010663"/>
    </source>
</evidence>
<evidence type="ECO:0000256" key="12">
    <source>
        <dbReference type="SAM" id="Phobius"/>
    </source>
</evidence>
<evidence type="ECO:0000256" key="3">
    <source>
        <dbReference type="ARBA" id="ARBA00022475"/>
    </source>
</evidence>
<dbReference type="AlphaFoldDB" id="A0A8X6JIW1"/>
<evidence type="ECO:0000256" key="11">
    <source>
        <dbReference type="SAM" id="MobiDB-lite"/>
    </source>
</evidence>
<feature type="transmembrane region" description="Helical" evidence="12">
    <location>
        <begin position="55"/>
        <end position="83"/>
    </location>
</feature>
<name>A0A8X6JIW1_NEPPI</name>
<dbReference type="GO" id="GO:0004937">
    <property type="term" value="F:alpha1-adrenergic receptor activity"/>
    <property type="evidence" value="ECO:0007669"/>
    <property type="project" value="TreeGrafter"/>
</dbReference>
<dbReference type="Proteomes" id="UP000887013">
    <property type="component" value="Unassembled WGS sequence"/>
</dbReference>
<evidence type="ECO:0000256" key="8">
    <source>
        <dbReference type="ARBA" id="ARBA00023170"/>
    </source>
</evidence>
<dbReference type="SUPFAM" id="SSF81321">
    <property type="entry name" value="Family A G protein-coupled receptor-like"/>
    <property type="match status" value="1"/>
</dbReference>
<keyword evidence="4 10" id="KW-0812">Transmembrane</keyword>
<proteinExistence type="inferred from homology"/>
<dbReference type="GO" id="GO:0007200">
    <property type="term" value="P:phospholipase C-activating G protein-coupled receptor signaling pathway"/>
    <property type="evidence" value="ECO:0007669"/>
    <property type="project" value="TreeGrafter"/>
</dbReference>
<dbReference type="GO" id="GO:0007267">
    <property type="term" value="P:cell-cell signaling"/>
    <property type="evidence" value="ECO:0007669"/>
    <property type="project" value="TreeGrafter"/>
</dbReference>
<dbReference type="OrthoDB" id="5977853at2759"/>
<dbReference type="PRINTS" id="PR00237">
    <property type="entry name" value="GPCRRHODOPSN"/>
</dbReference>
<dbReference type="Gene3D" id="1.20.1070.10">
    <property type="entry name" value="Rhodopsin 7-helix transmembrane proteins"/>
    <property type="match status" value="1"/>
</dbReference>
<dbReference type="PANTHER" id="PTHR24248:SF72">
    <property type="entry name" value="G-PROTEIN COUPLED RECEPTORS FAMILY 1 PROFILE DOMAIN-CONTAINING PROTEIN"/>
    <property type="match status" value="1"/>
</dbReference>
<keyword evidence="15" id="KW-1185">Reference proteome</keyword>
<dbReference type="SMART" id="SM01381">
    <property type="entry name" value="7TM_GPCR_Srsx"/>
    <property type="match status" value="1"/>
</dbReference>
<feature type="transmembrane region" description="Helical" evidence="12">
    <location>
        <begin position="95"/>
        <end position="114"/>
    </location>
</feature>
<feature type="region of interest" description="Disordered" evidence="11">
    <location>
        <begin position="448"/>
        <end position="470"/>
    </location>
</feature>
<comment type="subcellular location">
    <subcellularLocation>
        <location evidence="1">Cell membrane</location>
        <topology evidence="1">Multi-pass membrane protein</topology>
    </subcellularLocation>
</comment>
<feature type="transmembrane region" description="Helical" evidence="12">
    <location>
        <begin position="176"/>
        <end position="197"/>
    </location>
</feature>
<evidence type="ECO:0000256" key="1">
    <source>
        <dbReference type="ARBA" id="ARBA00004651"/>
    </source>
</evidence>
<keyword evidence="3" id="KW-1003">Cell membrane</keyword>
<dbReference type="PROSITE" id="PS50262">
    <property type="entry name" value="G_PROTEIN_RECEP_F1_2"/>
    <property type="match status" value="1"/>
</dbReference>
<feature type="domain" description="G-protein coupled receptors family 1 profile" evidence="13">
    <location>
        <begin position="75"/>
        <end position="372"/>
    </location>
</feature>
<evidence type="ECO:0000259" key="13">
    <source>
        <dbReference type="PROSITE" id="PS50262"/>
    </source>
</evidence>
<dbReference type="EMBL" id="BMAW01042508">
    <property type="protein sequence ID" value="GFS34596.1"/>
    <property type="molecule type" value="Genomic_DNA"/>
</dbReference>
<comment type="similarity">
    <text evidence="2 10">Belongs to the G-protein coupled receptor 1 family.</text>
</comment>
<dbReference type="GO" id="GO:0043410">
    <property type="term" value="P:positive regulation of MAPK cascade"/>
    <property type="evidence" value="ECO:0007669"/>
    <property type="project" value="TreeGrafter"/>
</dbReference>
<evidence type="ECO:0000256" key="4">
    <source>
        <dbReference type="ARBA" id="ARBA00022692"/>
    </source>
</evidence>
<dbReference type="GO" id="GO:0005886">
    <property type="term" value="C:plasma membrane"/>
    <property type="evidence" value="ECO:0007669"/>
    <property type="project" value="UniProtKB-SubCell"/>
</dbReference>
<feature type="transmembrane region" description="Helical" evidence="12">
    <location>
        <begin position="134"/>
        <end position="155"/>
    </location>
</feature>
<evidence type="ECO:0000256" key="9">
    <source>
        <dbReference type="ARBA" id="ARBA00023224"/>
    </source>
</evidence>
<keyword evidence="6 10" id="KW-0297">G-protein coupled receptor</keyword>
<evidence type="ECO:0000256" key="5">
    <source>
        <dbReference type="ARBA" id="ARBA00022989"/>
    </source>
</evidence>